<dbReference type="AlphaFoldDB" id="A0A2T3MDF5"/>
<sequence length="157" mass="17211">MIIKRTLLTCALFVSATTVAATTHTKTVATAPIIKGTNYLSPYCGCCKEWVAHMKDNGFELENVYQENLTPTKIKLGVLPEYASCHTAQIEGYTFEGHVPAADIKRFLASKPTRMKGLAVGGMPMGSPGMEYGDKKDSYNVVAFDDKGRTMVWAKHN</sequence>
<feature type="signal peptide" evidence="1">
    <location>
        <begin position="1"/>
        <end position="20"/>
    </location>
</feature>
<reference evidence="2 3" key="1">
    <citation type="submission" date="2018-01" db="EMBL/GenBank/DDBJ databases">
        <title>Whole genome sequencing of Histamine producing bacteria.</title>
        <authorList>
            <person name="Butler K."/>
        </authorList>
    </citation>
    <scope>NUCLEOTIDE SEQUENCE [LARGE SCALE GENOMIC DNA]</scope>
    <source>
        <strain evidence="2 3">NCIMB 13481</strain>
    </source>
</reference>
<dbReference type="Proteomes" id="UP000241954">
    <property type="component" value="Unassembled WGS sequence"/>
</dbReference>
<keyword evidence="1" id="KW-0732">Signal</keyword>
<dbReference type="InterPro" id="IPR007332">
    <property type="entry name" value="DUF411"/>
</dbReference>
<accession>A0A2T3MDF5</accession>
<name>A0A2T3MDF5_9GAMM</name>
<evidence type="ECO:0000313" key="2">
    <source>
        <dbReference type="EMBL" id="PSV91698.1"/>
    </source>
</evidence>
<dbReference type="Pfam" id="PF04214">
    <property type="entry name" value="DUF411"/>
    <property type="match status" value="1"/>
</dbReference>
<evidence type="ECO:0000256" key="1">
    <source>
        <dbReference type="SAM" id="SignalP"/>
    </source>
</evidence>
<comment type="caution">
    <text evidence="2">The sequence shown here is derived from an EMBL/GenBank/DDBJ whole genome shotgun (WGS) entry which is preliminary data.</text>
</comment>
<dbReference type="EMBL" id="PYLW01000025">
    <property type="protein sequence ID" value="PSV91698.1"/>
    <property type="molecule type" value="Genomic_DNA"/>
</dbReference>
<gene>
    <name evidence="2" type="ORF">C9I88_16950</name>
</gene>
<evidence type="ECO:0000313" key="3">
    <source>
        <dbReference type="Proteomes" id="UP000241954"/>
    </source>
</evidence>
<proteinExistence type="predicted"/>
<protein>
    <submittedName>
        <fullName evidence="2">Copper amine oxidase</fullName>
    </submittedName>
</protein>
<feature type="chain" id="PRO_5015580559" evidence="1">
    <location>
        <begin position="21"/>
        <end position="157"/>
    </location>
</feature>
<organism evidence="2 3">
    <name type="scientific">Photobacterium iliopiscarium</name>
    <dbReference type="NCBI Taxonomy" id="56192"/>
    <lineage>
        <taxon>Bacteria</taxon>
        <taxon>Pseudomonadati</taxon>
        <taxon>Pseudomonadota</taxon>
        <taxon>Gammaproteobacteria</taxon>
        <taxon>Vibrionales</taxon>
        <taxon>Vibrionaceae</taxon>
        <taxon>Photobacterium</taxon>
    </lineage>
</organism>